<sequence length="177" mass="19207">MSLLRRLFGTPQPDPREALRPLYEQVVAHARQPHWYLEGGVPDSVNGRFEMVSAALSLVLIRLEKEPEHAQAMAFLTEIFVDDMDAQLREIGVGDMIVGKRIGKLLGAFGGRLGAFREALADGAAPNLLRDALTRNLYGDVVPTEAQLAHVAEGLRKASAALAGCDAAEIVAGHTRW</sequence>
<protein>
    <submittedName>
        <fullName evidence="4">Ubiquinol-cytochrome C chaperone family protein</fullName>
    </submittedName>
</protein>
<feature type="domain" description="Ubiquinol-cytochrome c chaperone" evidence="3">
    <location>
        <begin position="40"/>
        <end position="177"/>
    </location>
</feature>
<dbReference type="InterPro" id="IPR021150">
    <property type="entry name" value="Ubiq_cyt_c_chap"/>
</dbReference>
<dbReference type="RefSeq" id="WP_381513130.1">
    <property type="nucleotide sequence ID" value="NZ_JBHUEL010000007.1"/>
</dbReference>
<evidence type="ECO:0000259" key="3">
    <source>
        <dbReference type="Pfam" id="PF03981"/>
    </source>
</evidence>
<keyword evidence="5" id="KW-1185">Reference proteome</keyword>
<dbReference type="PANTHER" id="PTHR12184">
    <property type="entry name" value="UBIQUINOL-CYTOCHROME C REDUCTASE COMPLEX ASSEMBLY FACTOR 1 FAMILY MEMBER"/>
    <property type="match status" value="1"/>
</dbReference>
<comment type="caution">
    <text evidence="4">The sequence shown here is derived from an EMBL/GenBank/DDBJ whole genome shotgun (WGS) entry which is preliminary data.</text>
</comment>
<accession>A0ABW4MCB3</accession>
<comment type="similarity">
    <text evidence="2">Belongs to the UPF0174 family.</text>
</comment>
<dbReference type="Pfam" id="PF03981">
    <property type="entry name" value="Ubiq_cyt_C_chap"/>
    <property type="match status" value="1"/>
</dbReference>
<evidence type="ECO:0000256" key="1">
    <source>
        <dbReference type="ARBA" id="ARBA00006407"/>
    </source>
</evidence>
<proteinExistence type="inferred from homology"/>
<organism evidence="4 5">
    <name type="scientific">Sphingorhabdus buctiana</name>
    <dbReference type="NCBI Taxonomy" id="1508805"/>
    <lineage>
        <taxon>Bacteria</taxon>
        <taxon>Pseudomonadati</taxon>
        <taxon>Pseudomonadota</taxon>
        <taxon>Alphaproteobacteria</taxon>
        <taxon>Sphingomonadales</taxon>
        <taxon>Sphingomonadaceae</taxon>
        <taxon>Sphingorhabdus</taxon>
    </lineage>
</organism>
<evidence type="ECO:0000256" key="2">
    <source>
        <dbReference type="ARBA" id="ARBA00006436"/>
    </source>
</evidence>
<evidence type="ECO:0000313" key="4">
    <source>
        <dbReference type="EMBL" id="MFD1766709.1"/>
    </source>
</evidence>
<evidence type="ECO:0000313" key="5">
    <source>
        <dbReference type="Proteomes" id="UP001597215"/>
    </source>
</evidence>
<reference evidence="5" key="1">
    <citation type="journal article" date="2019" name="Int. J. Syst. Evol. Microbiol.">
        <title>The Global Catalogue of Microorganisms (GCM) 10K type strain sequencing project: providing services to taxonomists for standard genome sequencing and annotation.</title>
        <authorList>
            <consortium name="The Broad Institute Genomics Platform"/>
            <consortium name="The Broad Institute Genome Sequencing Center for Infectious Disease"/>
            <person name="Wu L."/>
            <person name="Ma J."/>
        </authorList>
    </citation>
    <scope>NUCLEOTIDE SEQUENCE [LARGE SCALE GENOMIC DNA]</scope>
    <source>
        <strain evidence="5">CGMCC 1.12449</strain>
    </source>
</reference>
<dbReference type="InterPro" id="IPR007129">
    <property type="entry name" value="Ubiqinol_cyt_c_chaperone_CPB3"/>
</dbReference>
<dbReference type="PANTHER" id="PTHR12184:SF1">
    <property type="entry name" value="UBIQUINOL-CYTOCHROME-C REDUCTASE COMPLEX ASSEMBLY FACTOR 1"/>
    <property type="match status" value="1"/>
</dbReference>
<comment type="similarity">
    <text evidence="1">Belongs to the CBP3 family.</text>
</comment>
<dbReference type="EMBL" id="JBHUEL010000007">
    <property type="protein sequence ID" value="MFD1766709.1"/>
    <property type="molecule type" value="Genomic_DNA"/>
</dbReference>
<gene>
    <name evidence="4" type="ORF">ACFSAG_07625</name>
</gene>
<name>A0ABW4MCB3_9SPHN</name>
<dbReference type="Proteomes" id="UP001597215">
    <property type="component" value="Unassembled WGS sequence"/>
</dbReference>